<protein>
    <submittedName>
        <fullName evidence="2">Uncharacterized protein</fullName>
    </submittedName>
</protein>
<dbReference type="GeneID" id="18922810"/>
<feature type="region of interest" description="Disordered" evidence="1">
    <location>
        <begin position="38"/>
        <end position="97"/>
    </location>
</feature>
<sequence length="443" mass="48303">MCWFLDNQAGTDGVAPVASTSYKPNYYQNKGVKYTPKAVVRDENPTTLETKTIPTECQPSGTGDVGLSDLEEEGDEESSDSAGEVSEEENERERKKIPLPLNQRKIFTIPVTNTWPAPVSCVPWVRCVAKRCSAEPVAHIGAQALHTVALHCAARTNAVPATPRRSSRPPVVRRDTNMCAPLPDSRRALPTRNPICTPKSNTTSVVSSPSTVRASKTNKRKRLGPEAEKGQQEPSSDATISKEMEVNLAQDSDNEVSQEDRAKKLKATMTDEDQVELLAYYDKPLHGKEDVITGTLPTIDEECEDEVAIVIDDTESVDSEILTLAPSNAVEDHDEEEIPEEAAEIEYDADAEDALDLEDAKLDRLEDEELKGAALDVVLVVNLADIFMKYISRQATGTLLRKSTLSSRKAKLEAEKLQAQSIDISTSEPDSTGLDSAPSVPGS</sequence>
<dbReference type="RefSeq" id="XP_007409632.1">
    <property type="nucleotide sequence ID" value="XM_007409570.1"/>
</dbReference>
<keyword evidence="3" id="KW-1185">Reference proteome</keyword>
<evidence type="ECO:0000256" key="1">
    <source>
        <dbReference type="SAM" id="MobiDB-lite"/>
    </source>
</evidence>
<dbReference type="InParanoid" id="F4RKF7"/>
<proteinExistence type="predicted"/>
<feature type="region of interest" description="Disordered" evidence="1">
    <location>
        <begin position="160"/>
        <end position="240"/>
    </location>
</feature>
<evidence type="ECO:0000313" key="3">
    <source>
        <dbReference type="Proteomes" id="UP000001072"/>
    </source>
</evidence>
<dbReference type="EMBL" id="GL883105">
    <property type="protein sequence ID" value="EGG07190.1"/>
    <property type="molecule type" value="Genomic_DNA"/>
</dbReference>
<dbReference type="VEuPathDB" id="FungiDB:MELLADRAFT_106113"/>
<feature type="compositionally biased region" description="Polar residues" evidence="1">
    <location>
        <begin position="419"/>
        <end position="434"/>
    </location>
</feature>
<feature type="region of interest" description="Disordered" evidence="1">
    <location>
        <begin position="419"/>
        <end position="443"/>
    </location>
</feature>
<dbReference type="AlphaFoldDB" id="F4RKF7"/>
<accession>F4RKF7</accession>
<reference evidence="3" key="1">
    <citation type="journal article" date="2011" name="Proc. Natl. Acad. Sci. U.S.A.">
        <title>Obligate biotrophy features unraveled by the genomic analysis of rust fungi.</title>
        <authorList>
            <person name="Duplessis S."/>
            <person name="Cuomo C.A."/>
            <person name="Lin Y.-C."/>
            <person name="Aerts A."/>
            <person name="Tisserant E."/>
            <person name="Veneault-Fourrey C."/>
            <person name="Joly D.L."/>
            <person name="Hacquard S."/>
            <person name="Amselem J."/>
            <person name="Cantarel B.L."/>
            <person name="Chiu R."/>
            <person name="Coutinho P.M."/>
            <person name="Feau N."/>
            <person name="Field M."/>
            <person name="Frey P."/>
            <person name="Gelhaye E."/>
            <person name="Goldberg J."/>
            <person name="Grabherr M.G."/>
            <person name="Kodira C.D."/>
            <person name="Kohler A."/>
            <person name="Kuees U."/>
            <person name="Lindquist E.A."/>
            <person name="Lucas S.M."/>
            <person name="Mago R."/>
            <person name="Mauceli E."/>
            <person name="Morin E."/>
            <person name="Murat C."/>
            <person name="Pangilinan J.L."/>
            <person name="Park R."/>
            <person name="Pearson M."/>
            <person name="Quesneville H."/>
            <person name="Rouhier N."/>
            <person name="Sakthikumar S."/>
            <person name="Salamov A.A."/>
            <person name="Schmutz J."/>
            <person name="Selles B."/>
            <person name="Shapiro H."/>
            <person name="Tanguay P."/>
            <person name="Tuskan G.A."/>
            <person name="Henrissat B."/>
            <person name="Van de Peer Y."/>
            <person name="Rouze P."/>
            <person name="Ellis J.G."/>
            <person name="Dodds P.N."/>
            <person name="Schein J.E."/>
            <person name="Zhong S."/>
            <person name="Hamelin R.C."/>
            <person name="Grigoriev I.V."/>
            <person name="Szabo L.J."/>
            <person name="Martin F."/>
        </authorList>
    </citation>
    <scope>NUCLEOTIDE SEQUENCE [LARGE SCALE GENOMIC DNA]</scope>
    <source>
        <strain evidence="3">98AG31 / pathotype 3-4-7</strain>
    </source>
</reference>
<feature type="compositionally biased region" description="Acidic residues" evidence="1">
    <location>
        <begin position="69"/>
        <end position="90"/>
    </location>
</feature>
<dbReference type="KEGG" id="mlr:MELLADRAFT_106113"/>
<dbReference type="Proteomes" id="UP000001072">
    <property type="component" value="Unassembled WGS sequence"/>
</dbReference>
<organism evidence="3">
    <name type="scientific">Melampsora larici-populina (strain 98AG31 / pathotype 3-4-7)</name>
    <name type="common">Poplar leaf rust fungus</name>
    <dbReference type="NCBI Taxonomy" id="747676"/>
    <lineage>
        <taxon>Eukaryota</taxon>
        <taxon>Fungi</taxon>
        <taxon>Dikarya</taxon>
        <taxon>Basidiomycota</taxon>
        <taxon>Pucciniomycotina</taxon>
        <taxon>Pucciniomycetes</taxon>
        <taxon>Pucciniales</taxon>
        <taxon>Melampsoraceae</taxon>
        <taxon>Melampsora</taxon>
    </lineage>
</organism>
<name>F4RKF7_MELLP</name>
<feature type="compositionally biased region" description="Polar residues" evidence="1">
    <location>
        <begin position="45"/>
        <end position="61"/>
    </location>
</feature>
<gene>
    <name evidence="2" type="ORF">MELLADRAFT_106113</name>
</gene>
<evidence type="ECO:0000313" key="2">
    <source>
        <dbReference type="EMBL" id="EGG07190.1"/>
    </source>
</evidence>
<dbReference type="HOGENOM" id="CLU_618313_0_0_1"/>
<feature type="compositionally biased region" description="Low complexity" evidence="1">
    <location>
        <begin position="200"/>
        <end position="212"/>
    </location>
</feature>